<reference evidence="1" key="1">
    <citation type="submission" date="2019-04" db="EMBL/GenBank/DDBJ databases">
        <title>Microbes associate with the intestines of laboratory mice.</title>
        <authorList>
            <person name="Navarre W."/>
            <person name="Wong E."/>
            <person name="Huang K."/>
            <person name="Tropini C."/>
            <person name="Ng K."/>
            <person name="Yu B."/>
        </authorList>
    </citation>
    <scope>NUCLEOTIDE SEQUENCE</scope>
    <source>
        <strain evidence="1">NM01_1-7b</strain>
    </source>
</reference>
<evidence type="ECO:0000313" key="1">
    <source>
        <dbReference type="EMBL" id="TGY90845.1"/>
    </source>
</evidence>
<dbReference type="Proteomes" id="UP000304953">
    <property type="component" value="Unassembled WGS sequence"/>
</dbReference>
<proteinExistence type="predicted"/>
<comment type="caution">
    <text evidence="1">The sequence shown here is derived from an EMBL/GenBank/DDBJ whole genome shotgun (WGS) entry which is preliminary data.</text>
</comment>
<organism evidence="1 2">
    <name type="scientific">Petralouisia muris</name>
    <dbReference type="NCBI Taxonomy" id="3032872"/>
    <lineage>
        <taxon>Bacteria</taxon>
        <taxon>Bacillati</taxon>
        <taxon>Bacillota</taxon>
        <taxon>Clostridia</taxon>
        <taxon>Lachnospirales</taxon>
        <taxon>Lachnospiraceae</taxon>
        <taxon>Petralouisia</taxon>
    </lineage>
</organism>
<dbReference type="EMBL" id="SRYA01000081">
    <property type="protein sequence ID" value="TGY90845.1"/>
    <property type="molecule type" value="Genomic_DNA"/>
</dbReference>
<evidence type="ECO:0000313" key="2">
    <source>
        <dbReference type="Proteomes" id="UP000304953"/>
    </source>
</evidence>
<sequence>MTTELIAQAISIVTIVGWLLRMLFKHYYRKIAMRRMIWKYLQDSFMDGYDCMEGYRAMIRKTCMEDAKERFCKKN</sequence>
<keyword evidence="2" id="KW-1185">Reference proteome</keyword>
<name>A0AC61RPX6_9FIRM</name>
<protein>
    <submittedName>
        <fullName evidence="1">Uncharacterized protein</fullName>
    </submittedName>
</protein>
<gene>
    <name evidence="1" type="ORF">E5329_23985</name>
</gene>
<accession>A0AC61RPX6</accession>